<sequence>MEFSDQLVKQCFQCAFNYYDCPKANLKFSNSNNYLAVQSPLSNSTWLIVAILGIIKAEYDLLFLDHQGQIIDFSMARQVKFVISSVDEDAMDSLLGACSF</sequence>
<dbReference type="AlphaFoldDB" id="A0A162G7G1"/>
<evidence type="ECO:0000313" key="2">
    <source>
        <dbReference type="Proteomes" id="UP000076882"/>
    </source>
</evidence>
<reference evidence="1 2" key="1">
    <citation type="submission" date="2016-03" db="EMBL/GenBank/DDBJ databases">
        <title>Comparative genomics of 54 Lactobacillus plantarum strains reveals genomic uncoupling from niche constraints.</title>
        <authorList>
            <person name="Martino M.E."/>
        </authorList>
    </citation>
    <scope>NUCLEOTIDE SEQUENCE [LARGE SCALE GENOMIC DNA]</scope>
    <source>
        <strain evidence="1 2">19.1</strain>
    </source>
</reference>
<protein>
    <submittedName>
        <fullName evidence="1">Uncharacterized protein</fullName>
    </submittedName>
</protein>
<dbReference type="PATRIC" id="fig|1590.199.peg.283"/>
<dbReference type="RefSeq" id="WP_063485845.1">
    <property type="nucleotide sequence ID" value="NZ_CAXLKQ010000028.1"/>
</dbReference>
<comment type="caution">
    <text evidence="1">The sequence shown here is derived from an EMBL/GenBank/DDBJ whole genome shotgun (WGS) entry which is preliminary data.</text>
</comment>
<dbReference type="EMBL" id="LUXM01000016">
    <property type="protein sequence ID" value="KZU97714.1"/>
    <property type="molecule type" value="Genomic_DNA"/>
</dbReference>
<organism evidence="1 2">
    <name type="scientific">Lactiplantibacillus plantarum</name>
    <name type="common">Lactobacillus plantarum</name>
    <dbReference type="NCBI Taxonomy" id="1590"/>
    <lineage>
        <taxon>Bacteria</taxon>
        <taxon>Bacillati</taxon>
        <taxon>Bacillota</taxon>
        <taxon>Bacilli</taxon>
        <taxon>Lactobacillales</taxon>
        <taxon>Lactobacillaceae</taxon>
        <taxon>Lactiplantibacillus</taxon>
    </lineage>
</organism>
<dbReference type="Proteomes" id="UP000076882">
    <property type="component" value="Unassembled WGS sequence"/>
</dbReference>
<proteinExistence type="predicted"/>
<name>A0A162G7G1_LACPN</name>
<accession>A0A162G7G1</accession>
<gene>
    <name evidence="1" type="ORF">Lp19_0556</name>
</gene>
<evidence type="ECO:0000313" key="1">
    <source>
        <dbReference type="EMBL" id="KZU97714.1"/>
    </source>
</evidence>